<feature type="transmembrane region" description="Helical" evidence="6">
    <location>
        <begin position="100"/>
        <end position="122"/>
    </location>
</feature>
<dbReference type="RefSeq" id="WP_380969241.1">
    <property type="nucleotide sequence ID" value="NZ_JBHTCO010000042.1"/>
</dbReference>
<feature type="transmembrane region" description="Helical" evidence="6">
    <location>
        <begin position="134"/>
        <end position="157"/>
    </location>
</feature>
<accession>A0ABW2Q6H2</accession>
<keyword evidence="3 6" id="KW-0812">Transmembrane</keyword>
<keyword evidence="9" id="KW-1185">Reference proteome</keyword>
<dbReference type="Proteomes" id="UP001596505">
    <property type="component" value="Unassembled WGS sequence"/>
</dbReference>
<feature type="transmembrane region" description="Helical" evidence="6">
    <location>
        <begin position="339"/>
        <end position="362"/>
    </location>
</feature>
<dbReference type="PANTHER" id="PTHR11662:SF399">
    <property type="entry name" value="FI19708P1-RELATED"/>
    <property type="match status" value="1"/>
</dbReference>
<dbReference type="EMBL" id="JBHTCO010000042">
    <property type="protein sequence ID" value="MFC7395086.1"/>
    <property type="molecule type" value="Genomic_DNA"/>
</dbReference>
<evidence type="ECO:0000256" key="5">
    <source>
        <dbReference type="ARBA" id="ARBA00023136"/>
    </source>
</evidence>
<evidence type="ECO:0000256" key="3">
    <source>
        <dbReference type="ARBA" id="ARBA00022692"/>
    </source>
</evidence>
<dbReference type="Pfam" id="PF07690">
    <property type="entry name" value="MFS_1"/>
    <property type="match status" value="1"/>
</dbReference>
<keyword evidence="2" id="KW-0813">Transport</keyword>
<proteinExistence type="predicted"/>
<dbReference type="Gene3D" id="1.20.1250.20">
    <property type="entry name" value="MFS general substrate transporter like domains"/>
    <property type="match status" value="2"/>
</dbReference>
<feature type="transmembrane region" description="Helical" evidence="6">
    <location>
        <begin position="245"/>
        <end position="267"/>
    </location>
</feature>
<evidence type="ECO:0000256" key="1">
    <source>
        <dbReference type="ARBA" id="ARBA00004651"/>
    </source>
</evidence>
<keyword evidence="5 6" id="KW-0472">Membrane</keyword>
<gene>
    <name evidence="8" type="ORF">ACFQRG_19420</name>
</gene>
<feature type="transmembrane region" description="Helical" evidence="6">
    <location>
        <begin position="304"/>
        <end position="327"/>
    </location>
</feature>
<comment type="subcellular location">
    <subcellularLocation>
        <location evidence="1">Cell membrane</location>
        <topology evidence="1">Multi-pass membrane protein</topology>
    </subcellularLocation>
</comment>
<protein>
    <submittedName>
        <fullName evidence="8">MFS transporter</fullName>
    </submittedName>
</protein>
<name>A0ABW2Q6H2_9BACL</name>
<feature type="transmembrane region" description="Helical" evidence="6">
    <location>
        <begin position="45"/>
        <end position="67"/>
    </location>
</feature>
<dbReference type="InterPro" id="IPR036259">
    <property type="entry name" value="MFS_trans_sf"/>
</dbReference>
<dbReference type="PANTHER" id="PTHR11662">
    <property type="entry name" value="SOLUTE CARRIER FAMILY 17"/>
    <property type="match status" value="1"/>
</dbReference>
<feature type="transmembrane region" description="Helical" evidence="6">
    <location>
        <begin position="368"/>
        <end position="388"/>
    </location>
</feature>
<sequence length="409" mass="44147">MNTKRIVLVSVLCGLGYMMYSVDRMVMSSSVGLIAKELGLEKAQSGVLLSSFFYGFIAFLFIGGIFSDKFNSKSVVIIGIALFSLFTGLTGLATGFTVLIVYRILTGVGEGVFWPAASLEIAKVTTERQRTTVMSLYWAGYPIGGFFGTWLGAIIGPLYGWRAVFYVTCFLGLIIALLYGILIKPTQNNVSANIETSSEKVPIRIIFKQRSVILIALYYFVLLSGWWIVLLWAPTFLVTAKHMSLSVGGTIASLAGISGAIGGLLIGKYCDLGSLQRKMVVLISITVLSGLLMAAIVLDMPTWLITICIFLLGFFGYPITPVVLAVTSNLVPKQIAGSALGFVTNVGMAAGAISPVVLGVLSEHYQMSGIWFVAAIVMMASIVLLFFTGKVETSMIDKEKTYDPINLKN</sequence>
<evidence type="ECO:0000313" key="8">
    <source>
        <dbReference type="EMBL" id="MFC7395086.1"/>
    </source>
</evidence>
<dbReference type="InterPro" id="IPR020846">
    <property type="entry name" value="MFS_dom"/>
</dbReference>
<evidence type="ECO:0000256" key="4">
    <source>
        <dbReference type="ARBA" id="ARBA00022989"/>
    </source>
</evidence>
<dbReference type="PROSITE" id="PS50850">
    <property type="entry name" value="MFS"/>
    <property type="match status" value="1"/>
</dbReference>
<evidence type="ECO:0000256" key="2">
    <source>
        <dbReference type="ARBA" id="ARBA00022448"/>
    </source>
</evidence>
<reference evidence="9" key="1">
    <citation type="journal article" date="2019" name="Int. J. Syst. Evol. Microbiol.">
        <title>The Global Catalogue of Microorganisms (GCM) 10K type strain sequencing project: providing services to taxonomists for standard genome sequencing and annotation.</title>
        <authorList>
            <consortium name="The Broad Institute Genomics Platform"/>
            <consortium name="The Broad Institute Genome Sequencing Center for Infectious Disease"/>
            <person name="Wu L."/>
            <person name="Ma J."/>
        </authorList>
    </citation>
    <scope>NUCLEOTIDE SEQUENCE [LARGE SCALE GENOMIC DNA]</scope>
    <source>
        <strain evidence="9">CGMCC 1.16305</strain>
    </source>
</reference>
<keyword evidence="4 6" id="KW-1133">Transmembrane helix</keyword>
<organism evidence="8 9">
    <name type="scientific">Scopulibacillus cellulosilyticus</name>
    <dbReference type="NCBI Taxonomy" id="2665665"/>
    <lineage>
        <taxon>Bacteria</taxon>
        <taxon>Bacillati</taxon>
        <taxon>Bacillota</taxon>
        <taxon>Bacilli</taxon>
        <taxon>Bacillales</taxon>
        <taxon>Sporolactobacillaceae</taxon>
        <taxon>Scopulibacillus</taxon>
    </lineage>
</organism>
<dbReference type="InterPro" id="IPR011701">
    <property type="entry name" value="MFS"/>
</dbReference>
<comment type="caution">
    <text evidence="8">The sequence shown here is derived from an EMBL/GenBank/DDBJ whole genome shotgun (WGS) entry which is preliminary data.</text>
</comment>
<feature type="transmembrane region" description="Helical" evidence="6">
    <location>
        <begin position="74"/>
        <end position="94"/>
    </location>
</feature>
<feature type="domain" description="Major facilitator superfamily (MFS) profile" evidence="7">
    <location>
        <begin position="9"/>
        <end position="392"/>
    </location>
</feature>
<evidence type="ECO:0000259" key="7">
    <source>
        <dbReference type="PROSITE" id="PS50850"/>
    </source>
</evidence>
<evidence type="ECO:0000256" key="6">
    <source>
        <dbReference type="SAM" id="Phobius"/>
    </source>
</evidence>
<feature type="transmembrane region" description="Helical" evidence="6">
    <location>
        <begin position="212"/>
        <end position="233"/>
    </location>
</feature>
<dbReference type="SUPFAM" id="SSF103473">
    <property type="entry name" value="MFS general substrate transporter"/>
    <property type="match status" value="1"/>
</dbReference>
<feature type="transmembrane region" description="Helical" evidence="6">
    <location>
        <begin position="163"/>
        <end position="182"/>
    </location>
</feature>
<evidence type="ECO:0000313" key="9">
    <source>
        <dbReference type="Proteomes" id="UP001596505"/>
    </source>
</evidence>
<feature type="transmembrane region" description="Helical" evidence="6">
    <location>
        <begin position="279"/>
        <end position="298"/>
    </location>
</feature>
<dbReference type="InterPro" id="IPR050382">
    <property type="entry name" value="MFS_Na/Anion_cotransporter"/>
</dbReference>